<gene>
    <name evidence="7" type="ORF">RCOM_1068310</name>
</gene>
<keyword evidence="8" id="KW-1185">Reference proteome</keyword>
<proteinExistence type="inferred from homology"/>
<protein>
    <submittedName>
        <fullName evidence="7">Uncharacterized protein</fullName>
    </submittedName>
</protein>
<accession>B9SD32</accession>
<evidence type="ECO:0000256" key="5">
    <source>
        <dbReference type="ARBA" id="ARBA00023136"/>
    </source>
</evidence>
<dbReference type="Pfam" id="PF01679">
    <property type="entry name" value="Pmp3"/>
    <property type="match status" value="1"/>
</dbReference>
<keyword evidence="3 6" id="KW-0812">Transmembrane</keyword>
<evidence type="ECO:0000256" key="3">
    <source>
        <dbReference type="ARBA" id="ARBA00022692"/>
    </source>
</evidence>
<name>B9SD32_RICCO</name>
<keyword evidence="4 6" id="KW-1133">Transmembrane helix</keyword>
<keyword evidence="5 6" id="KW-0472">Membrane</keyword>
<dbReference type="InParanoid" id="B9SD32"/>
<evidence type="ECO:0000313" key="7">
    <source>
        <dbReference type="EMBL" id="EEF38470.1"/>
    </source>
</evidence>
<evidence type="ECO:0000256" key="6">
    <source>
        <dbReference type="SAM" id="Phobius"/>
    </source>
</evidence>
<reference evidence="8" key="1">
    <citation type="journal article" date="2010" name="Nat. Biotechnol.">
        <title>Draft genome sequence of the oilseed species Ricinus communis.</title>
        <authorList>
            <person name="Chan A.P."/>
            <person name="Crabtree J."/>
            <person name="Zhao Q."/>
            <person name="Lorenzi H."/>
            <person name="Orvis J."/>
            <person name="Puiu D."/>
            <person name="Melake-Berhan A."/>
            <person name="Jones K.M."/>
            <person name="Redman J."/>
            <person name="Chen G."/>
            <person name="Cahoon E.B."/>
            <person name="Gedil M."/>
            <person name="Stanke M."/>
            <person name="Haas B.J."/>
            <person name="Wortman J.R."/>
            <person name="Fraser-Liggett C.M."/>
            <person name="Ravel J."/>
            <person name="Rabinowicz P.D."/>
        </authorList>
    </citation>
    <scope>NUCLEOTIDE SEQUENCE [LARGE SCALE GENOMIC DNA]</scope>
    <source>
        <strain evidence="8">cv. Hale</strain>
    </source>
</reference>
<dbReference type="InterPro" id="IPR000612">
    <property type="entry name" value="PMP3"/>
</dbReference>
<sequence length="82" mass="9010">MGSETFLEVILAILLPPVGVFLRYGCGHFIVSNFHLVENSFVCESLNSEDMFICDGSGKMLVGFVRNLGHLQAGNPLAFKNF</sequence>
<evidence type="ECO:0000256" key="1">
    <source>
        <dbReference type="ARBA" id="ARBA00004370"/>
    </source>
</evidence>
<evidence type="ECO:0000256" key="2">
    <source>
        <dbReference type="ARBA" id="ARBA00009530"/>
    </source>
</evidence>
<evidence type="ECO:0000256" key="4">
    <source>
        <dbReference type="ARBA" id="ARBA00022989"/>
    </source>
</evidence>
<dbReference type="PROSITE" id="PS01309">
    <property type="entry name" value="UPF0057"/>
    <property type="match status" value="1"/>
</dbReference>
<comment type="subcellular location">
    <subcellularLocation>
        <location evidence="1">Membrane</location>
    </subcellularLocation>
</comment>
<dbReference type="AlphaFoldDB" id="B9SD32"/>
<dbReference type="EMBL" id="EQ973925">
    <property type="protein sequence ID" value="EEF38470.1"/>
    <property type="molecule type" value="Genomic_DNA"/>
</dbReference>
<organism evidence="7 8">
    <name type="scientific">Ricinus communis</name>
    <name type="common">Castor bean</name>
    <dbReference type="NCBI Taxonomy" id="3988"/>
    <lineage>
        <taxon>Eukaryota</taxon>
        <taxon>Viridiplantae</taxon>
        <taxon>Streptophyta</taxon>
        <taxon>Embryophyta</taxon>
        <taxon>Tracheophyta</taxon>
        <taxon>Spermatophyta</taxon>
        <taxon>Magnoliopsida</taxon>
        <taxon>eudicotyledons</taxon>
        <taxon>Gunneridae</taxon>
        <taxon>Pentapetalae</taxon>
        <taxon>rosids</taxon>
        <taxon>fabids</taxon>
        <taxon>Malpighiales</taxon>
        <taxon>Euphorbiaceae</taxon>
        <taxon>Acalyphoideae</taxon>
        <taxon>Acalypheae</taxon>
        <taxon>Ricinus</taxon>
    </lineage>
</organism>
<evidence type="ECO:0000313" key="8">
    <source>
        <dbReference type="Proteomes" id="UP000008311"/>
    </source>
</evidence>
<comment type="similarity">
    <text evidence="2">Belongs to the UPF0057 (PMP3) family.</text>
</comment>
<dbReference type="Proteomes" id="UP000008311">
    <property type="component" value="Unassembled WGS sequence"/>
</dbReference>
<feature type="transmembrane region" description="Helical" evidence="6">
    <location>
        <begin position="6"/>
        <end position="26"/>
    </location>
</feature>
<dbReference type="GO" id="GO:0016020">
    <property type="term" value="C:membrane"/>
    <property type="evidence" value="ECO:0007669"/>
    <property type="project" value="UniProtKB-SubCell"/>
</dbReference>